<sequence length="244" mass="27578">MATEVKPSTIVNVITEDSINKENQKKKAQKRGREDEDMEDLDDNLNEPNKKPSFPQITIEDSGESQIRKISIPYNRLAPLKSCWQQIYEPIVNHLKLQIRMNLKTRKVEIKTSDQTKDPNAIQKASDFVHAFSLGFEVNDAVALLRLDDLFIDSFDVEDVKILKGDNLSRAIGRVAGKDGKTKFTIENVTKTRIVLADKRVHILGSYSNIRVAKDAICDLVIGSPPGKVYAKLKTIASRIQERF</sequence>
<evidence type="ECO:0000256" key="1">
    <source>
        <dbReference type="ARBA" id="ARBA00004604"/>
    </source>
</evidence>
<dbReference type="Proteomes" id="UP000076078">
    <property type="component" value="Unassembled WGS sequence"/>
</dbReference>
<keyword evidence="4" id="KW-0539">Nucleus</keyword>
<gene>
    <name evidence="7" type="ORF">DLAC_10371</name>
</gene>
<feature type="region of interest" description="Disordered" evidence="5">
    <location>
        <begin position="1"/>
        <end position="57"/>
    </location>
</feature>
<dbReference type="OMA" id="TPLRNNW"/>
<dbReference type="GO" id="GO:0005730">
    <property type="term" value="C:nucleolus"/>
    <property type="evidence" value="ECO:0007669"/>
    <property type="project" value="UniProtKB-SubCell"/>
</dbReference>
<dbReference type="InParanoid" id="A0A151Z5B3"/>
<feature type="compositionally biased region" description="Acidic residues" evidence="5">
    <location>
        <begin position="35"/>
        <end position="45"/>
    </location>
</feature>
<dbReference type="InterPro" id="IPR004087">
    <property type="entry name" value="KH_dom"/>
</dbReference>
<keyword evidence="3" id="KW-0694">RNA-binding</keyword>
<dbReference type="GO" id="GO:0003723">
    <property type="term" value="F:RNA binding"/>
    <property type="evidence" value="ECO:0007669"/>
    <property type="project" value="UniProtKB-KW"/>
</dbReference>
<dbReference type="CDD" id="cd22391">
    <property type="entry name" value="KH-I_PNO1_rpt1"/>
    <property type="match status" value="1"/>
</dbReference>
<dbReference type="FunFam" id="3.30.1370.10:FF:000009">
    <property type="entry name" value="RNA-binding protein PNO1"/>
    <property type="match status" value="1"/>
</dbReference>
<name>A0A151Z5B3_TIELA</name>
<reference evidence="7 8" key="1">
    <citation type="submission" date="2015-12" db="EMBL/GenBank/DDBJ databases">
        <title>Dictyostelia acquired genes for synthesis and detection of signals that induce cell-type specialization by lateral gene transfer from prokaryotes.</title>
        <authorList>
            <person name="Gloeckner G."/>
            <person name="Schaap P."/>
        </authorList>
    </citation>
    <scope>NUCLEOTIDE SEQUENCE [LARGE SCALE GENOMIC DNA]</scope>
    <source>
        <strain evidence="7 8">TK</strain>
    </source>
</reference>
<comment type="similarity">
    <text evidence="2">Belongs to the PNO1 family.</text>
</comment>
<dbReference type="AlphaFoldDB" id="A0A151Z5B3"/>
<evidence type="ECO:0000313" key="8">
    <source>
        <dbReference type="Proteomes" id="UP000076078"/>
    </source>
</evidence>
<dbReference type="InterPro" id="IPR041174">
    <property type="entry name" value="KRR1-like_KH1"/>
</dbReference>
<organism evidence="7 8">
    <name type="scientific">Tieghemostelium lacteum</name>
    <name type="common">Slime mold</name>
    <name type="synonym">Dictyostelium lacteum</name>
    <dbReference type="NCBI Taxonomy" id="361077"/>
    <lineage>
        <taxon>Eukaryota</taxon>
        <taxon>Amoebozoa</taxon>
        <taxon>Evosea</taxon>
        <taxon>Eumycetozoa</taxon>
        <taxon>Dictyostelia</taxon>
        <taxon>Dictyosteliales</taxon>
        <taxon>Raperosteliaceae</taxon>
        <taxon>Tieghemostelium</taxon>
    </lineage>
</organism>
<dbReference type="STRING" id="361077.A0A151Z5B3"/>
<dbReference type="Pfam" id="PF17903">
    <property type="entry name" value="KH_KRR1_1st"/>
    <property type="match status" value="1"/>
</dbReference>
<evidence type="ECO:0000256" key="3">
    <source>
        <dbReference type="ARBA" id="ARBA00022884"/>
    </source>
</evidence>
<comment type="subcellular location">
    <subcellularLocation>
        <location evidence="1">Nucleus</location>
        <location evidence="1">Nucleolus</location>
    </subcellularLocation>
</comment>
<dbReference type="InterPro" id="IPR036612">
    <property type="entry name" value="KH_dom_type_1_sf"/>
</dbReference>
<comment type="caution">
    <text evidence="7">The sequence shown here is derived from an EMBL/GenBank/DDBJ whole genome shotgun (WGS) entry which is preliminary data.</text>
</comment>
<evidence type="ECO:0000256" key="2">
    <source>
        <dbReference type="ARBA" id="ARBA00007515"/>
    </source>
</evidence>
<evidence type="ECO:0000256" key="4">
    <source>
        <dbReference type="ARBA" id="ARBA00023242"/>
    </source>
</evidence>
<protein>
    <submittedName>
        <fullName evidence="7">RNA-binding protein PNO1</fullName>
    </submittedName>
</protein>
<feature type="domain" description="K Homology" evidence="6">
    <location>
        <begin position="154"/>
        <end position="222"/>
    </location>
</feature>
<dbReference type="FunCoup" id="A0A151Z5B3">
    <property type="interactions" value="510"/>
</dbReference>
<dbReference type="CDD" id="cd22392">
    <property type="entry name" value="KH-I_PNO1_rpt2"/>
    <property type="match status" value="1"/>
</dbReference>
<accession>A0A151Z5B3</accession>
<evidence type="ECO:0000256" key="5">
    <source>
        <dbReference type="SAM" id="MobiDB-lite"/>
    </source>
</evidence>
<evidence type="ECO:0000313" key="7">
    <source>
        <dbReference type="EMBL" id="KYQ89131.1"/>
    </source>
</evidence>
<keyword evidence="8" id="KW-1185">Reference proteome</keyword>
<dbReference type="OrthoDB" id="1932641at2759"/>
<dbReference type="InterPro" id="IPR055212">
    <property type="entry name" value="KH-I_PNO1_first"/>
</dbReference>
<evidence type="ECO:0000259" key="6">
    <source>
        <dbReference type="SMART" id="SM00322"/>
    </source>
</evidence>
<dbReference type="GO" id="GO:0042254">
    <property type="term" value="P:ribosome biogenesis"/>
    <property type="evidence" value="ECO:0007669"/>
    <property type="project" value="UniProtKB-ARBA"/>
</dbReference>
<dbReference type="PANTHER" id="PTHR12826:SF13">
    <property type="entry name" value="RNA-BINDING PROTEIN PNO1"/>
    <property type="match status" value="1"/>
</dbReference>
<dbReference type="Gene3D" id="3.30.1370.10">
    <property type="entry name" value="K Homology domain, type 1"/>
    <property type="match status" value="2"/>
</dbReference>
<dbReference type="Pfam" id="PF22891">
    <property type="entry name" value="KH_PNO1_2nd"/>
    <property type="match status" value="1"/>
</dbReference>
<dbReference type="EMBL" id="LODT01000042">
    <property type="protein sequence ID" value="KYQ89131.1"/>
    <property type="molecule type" value="Genomic_DNA"/>
</dbReference>
<dbReference type="InterPro" id="IPR055211">
    <property type="entry name" value="KH_PNO1_2nd"/>
</dbReference>
<dbReference type="FunFam" id="3.30.1370.10:FF:000048">
    <property type="entry name" value="RNA-binding protein PNO1 isoform X2"/>
    <property type="match status" value="1"/>
</dbReference>
<dbReference type="SMART" id="SM00322">
    <property type="entry name" value="KH"/>
    <property type="match status" value="1"/>
</dbReference>
<dbReference type="PANTHER" id="PTHR12826">
    <property type="entry name" value="RIBONUCLEASE Y"/>
    <property type="match status" value="1"/>
</dbReference>
<dbReference type="SUPFAM" id="SSF54791">
    <property type="entry name" value="Eukaryotic type KH-domain (KH-domain type I)"/>
    <property type="match status" value="1"/>
</dbReference>
<proteinExistence type="inferred from homology"/>